<organism evidence="1 2">
    <name type="scientific">Methanospirillum lacunae</name>
    <dbReference type="NCBI Taxonomy" id="668570"/>
    <lineage>
        <taxon>Archaea</taxon>
        <taxon>Methanobacteriati</taxon>
        <taxon>Methanobacteriota</taxon>
        <taxon>Stenosarchaea group</taxon>
        <taxon>Methanomicrobia</taxon>
        <taxon>Methanomicrobiales</taxon>
        <taxon>Methanospirillaceae</taxon>
        <taxon>Methanospirillum</taxon>
    </lineage>
</organism>
<dbReference type="EMBL" id="QGMY01000002">
    <property type="protein sequence ID" value="PWR73906.1"/>
    <property type="molecule type" value="Genomic_DNA"/>
</dbReference>
<reference evidence="1 2" key="1">
    <citation type="submission" date="2018-05" db="EMBL/GenBank/DDBJ databases">
        <title>Draft genome of Methanospirillum lacunae Ki8-1.</title>
        <authorList>
            <person name="Dueholm M.S."/>
            <person name="Nielsen P.H."/>
            <person name="Bakmann L.F."/>
            <person name="Otzen D.E."/>
        </authorList>
    </citation>
    <scope>NUCLEOTIDE SEQUENCE [LARGE SCALE GENOMIC DNA]</scope>
    <source>
        <strain evidence="1 2">Ki8-1</strain>
    </source>
</reference>
<gene>
    <name evidence="1" type="ORF">DK846_01700</name>
</gene>
<protein>
    <submittedName>
        <fullName evidence="1">Uncharacterized protein</fullName>
    </submittedName>
</protein>
<evidence type="ECO:0000313" key="1">
    <source>
        <dbReference type="EMBL" id="PWR73906.1"/>
    </source>
</evidence>
<name>A0A2V2N892_9EURY</name>
<dbReference type="AlphaFoldDB" id="A0A2V2N892"/>
<dbReference type="OrthoDB" id="118123at2157"/>
<dbReference type="GeneID" id="97549243"/>
<evidence type="ECO:0000313" key="2">
    <source>
        <dbReference type="Proteomes" id="UP000245657"/>
    </source>
</evidence>
<accession>A0A2V2N892</accession>
<sequence length="330" mass="37535">MRDSDYCLSRVTNRKQRIIQGIDASNRAIQVIRVISLAIRNAKNQPVLNLDDLMQNEHIPFTYRSTIIGSHKSPTGKITIPGLFRLLEIISDQVRIITHSVDSDLYESMPGLHEKISRLYSFQVTLKNLDFIFDEERIVCFLGDDYSDADSLLGQINSCKSSFETMRDWFTPCLEYGALCYRLDLVDRFIVRSFMQGVNKVKSGEMYTEYPFALVIRDLDNLIIGYFLDDSPEKMFRIEIQGLSITLSLYSPASPNLMPSAGFLTPFSLLWRMHPSESSSGFDSSAQSSPLLTGSFHARSSDEVMQFLSDIGYQISRYFPDLSLCERIAG</sequence>
<dbReference type="RefSeq" id="WP_109967186.1">
    <property type="nucleotide sequence ID" value="NZ_CP176093.1"/>
</dbReference>
<dbReference type="Proteomes" id="UP000245657">
    <property type="component" value="Unassembled WGS sequence"/>
</dbReference>
<comment type="caution">
    <text evidence="1">The sequence shown here is derived from an EMBL/GenBank/DDBJ whole genome shotgun (WGS) entry which is preliminary data.</text>
</comment>
<keyword evidence="2" id="KW-1185">Reference proteome</keyword>
<proteinExistence type="predicted"/>